<comment type="caution">
    <text evidence="3">The sequence shown here is derived from an EMBL/GenBank/DDBJ whole genome shotgun (WGS) entry which is preliminary data.</text>
</comment>
<dbReference type="RefSeq" id="WP_263572950.1">
    <property type="nucleotide sequence ID" value="NZ_JAJIRN010000009.1"/>
</dbReference>
<dbReference type="EMBL" id="JAJIRN010000009">
    <property type="protein sequence ID" value="MCV2370364.1"/>
    <property type="molecule type" value="Genomic_DNA"/>
</dbReference>
<sequence>MKLSRLAALALFAAAPAFAGATSFVVDFEKNWDFNNGGVAGFYNGGTADDGAEGVNVGVEFVGVSGLSNDADFTYYSGAPSAQGTAYAYDTTASYMNVAAGVENGLSLFYASYVDVTGAVKAYSGLNGTGDLLGSFDLSATAADGFGTWKQVALNFSGTAKSFDLTGSAGKNIGFDDIASVSAVPEASSALMMMVGGIALLGLTRRRRA</sequence>
<feature type="chain" id="PRO_5046979587" description="PEP-CTERM protein-sorting domain-containing protein" evidence="2">
    <location>
        <begin position="20"/>
        <end position="209"/>
    </location>
</feature>
<organism evidence="3 4">
    <name type="scientific">Roseateles oligotrophus</name>
    <dbReference type="NCBI Taxonomy" id="1769250"/>
    <lineage>
        <taxon>Bacteria</taxon>
        <taxon>Pseudomonadati</taxon>
        <taxon>Pseudomonadota</taxon>
        <taxon>Betaproteobacteria</taxon>
        <taxon>Burkholderiales</taxon>
        <taxon>Sphaerotilaceae</taxon>
        <taxon>Roseateles</taxon>
    </lineage>
</organism>
<evidence type="ECO:0000256" key="1">
    <source>
        <dbReference type="SAM" id="Phobius"/>
    </source>
</evidence>
<feature type="signal peptide" evidence="2">
    <location>
        <begin position="1"/>
        <end position="19"/>
    </location>
</feature>
<keyword evidence="1" id="KW-1133">Transmembrane helix</keyword>
<evidence type="ECO:0000256" key="2">
    <source>
        <dbReference type="SAM" id="SignalP"/>
    </source>
</evidence>
<protein>
    <recommendedName>
        <fullName evidence="5">PEP-CTERM protein-sorting domain-containing protein</fullName>
    </recommendedName>
</protein>
<proteinExistence type="predicted"/>
<name>A0ABT2YJY1_9BURK</name>
<keyword evidence="1" id="KW-0472">Membrane</keyword>
<evidence type="ECO:0000313" key="3">
    <source>
        <dbReference type="EMBL" id="MCV2370364.1"/>
    </source>
</evidence>
<feature type="transmembrane region" description="Helical" evidence="1">
    <location>
        <begin position="187"/>
        <end position="204"/>
    </location>
</feature>
<reference evidence="3 4" key="1">
    <citation type="submission" date="2021-11" db="EMBL/GenBank/DDBJ databases">
        <authorList>
            <person name="Liang Q."/>
            <person name="Mou H."/>
            <person name="Liu Z."/>
        </authorList>
    </citation>
    <scope>NUCLEOTIDE SEQUENCE [LARGE SCALE GENOMIC DNA]</scope>
    <source>
        <strain evidence="3 4">CHU3</strain>
    </source>
</reference>
<keyword evidence="1" id="KW-0812">Transmembrane</keyword>
<accession>A0ABT2YJY1</accession>
<evidence type="ECO:0000313" key="4">
    <source>
        <dbReference type="Proteomes" id="UP001209701"/>
    </source>
</evidence>
<keyword evidence="2" id="KW-0732">Signal</keyword>
<keyword evidence="4" id="KW-1185">Reference proteome</keyword>
<evidence type="ECO:0008006" key="5">
    <source>
        <dbReference type="Google" id="ProtNLM"/>
    </source>
</evidence>
<gene>
    <name evidence="3" type="ORF">LNV07_19975</name>
</gene>
<dbReference type="Proteomes" id="UP001209701">
    <property type="component" value="Unassembled WGS sequence"/>
</dbReference>